<dbReference type="KEGG" id="ece:Z0959"/>
<dbReference type="PIR" id="G85581">
    <property type="entry name" value="G85581"/>
</dbReference>
<name>Q8X3X0_ECO57</name>
<organism evidence="1 2">
    <name type="scientific">Escherichia coli O157:H7</name>
    <dbReference type="NCBI Taxonomy" id="83334"/>
    <lineage>
        <taxon>Bacteria</taxon>
        <taxon>Pseudomonadati</taxon>
        <taxon>Pseudomonadota</taxon>
        <taxon>Gammaproteobacteria</taxon>
        <taxon>Enterobacterales</taxon>
        <taxon>Enterobacteriaceae</taxon>
        <taxon>Escherichia</taxon>
    </lineage>
</organism>
<accession>Q8X3X0</accession>
<dbReference type="AlphaFoldDB" id="Q8X3X0"/>
<sequence length="25" mass="2983">MICNTHREPFYINIIIIVNHNSQVL</sequence>
<gene>
    <name evidence="1" type="ordered locus">Z0959</name>
</gene>
<protein>
    <submittedName>
        <fullName evidence="1">Uncharacterized protein</fullName>
    </submittedName>
</protein>
<reference evidence="1 2" key="1">
    <citation type="journal article" date="2001" name="Nature">
        <title>Genome sequence of enterohaemorrhagic Escherichia coli O157:H7.</title>
        <authorList>
            <person name="Perna N.T."/>
            <person name="Plunkett G.III."/>
            <person name="Burland V."/>
            <person name="Mau B."/>
            <person name="Glasner J.D."/>
            <person name="Rose D.J."/>
            <person name="Mayhew G.F."/>
            <person name="Evans P.S."/>
            <person name="Gregor J."/>
            <person name="Kirkpatrick H.A."/>
            <person name="Posfai G."/>
            <person name="Hackett J."/>
            <person name="Klink S."/>
            <person name="Boutin A."/>
            <person name="Shao Y."/>
            <person name="Miller L."/>
            <person name="Grotbeck E.J."/>
            <person name="Davis N.W."/>
            <person name="Lim A."/>
            <person name="Dimalanta E."/>
            <person name="Potamousis K."/>
            <person name="Apodaca J."/>
            <person name="Anantharaman T.S."/>
            <person name="Lin J."/>
            <person name="Yen G."/>
            <person name="Schwartz D.C."/>
            <person name="Welch R.A."/>
            <person name="Blattner F.R."/>
        </authorList>
    </citation>
    <scope>NUCLEOTIDE SEQUENCE [LARGE SCALE GENOMIC DNA]</scope>
    <source>
        <strain evidence="2">O157:H7 / EDL933 / ATCC 700927 / EHEC</strain>
    </source>
</reference>
<evidence type="ECO:0000313" key="2">
    <source>
        <dbReference type="Proteomes" id="UP000002519"/>
    </source>
</evidence>
<proteinExistence type="predicted"/>
<dbReference type="Proteomes" id="UP000002519">
    <property type="component" value="Chromosome"/>
</dbReference>
<dbReference type="EMBL" id="AE005174">
    <property type="protein sequence ID" value="AAG55115.1"/>
    <property type="molecule type" value="Genomic_DNA"/>
</dbReference>
<evidence type="ECO:0000313" key="1">
    <source>
        <dbReference type="EMBL" id="AAG55115.1"/>
    </source>
</evidence>